<proteinExistence type="inferred from homology"/>
<evidence type="ECO:0000256" key="9">
    <source>
        <dbReference type="RuleBase" id="RU003357"/>
    </source>
</evidence>
<dbReference type="KEGG" id="aay:WYH_01189"/>
<comment type="similarity">
    <text evidence="8 9">Belongs to the TonB-dependent receptor family.</text>
</comment>
<keyword evidence="7 8" id="KW-0998">Cell outer membrane</keyword>
<dbReference type="PROSITE" id="PS51257">
    <property type="entry name" value="PROKAR_LIPOPROTEIN"/>
    <property type="match status" value="1"/>
</dbReference>
<dbReference type="GO" id="GO:0009279">
    <property type="term" value="C:cell outer membrane"/>
    <property type="evidence" value="ECO:0007669"/>
    <property type="project" value="UniProtKB-SubCell"/>
</dbReference>
<dbReference type="Gene3D" id="2.40.170.20">
    <property type="entry name" value="TonB-dependent receptor, beta-barrel domain"/>
    <property type="match status" value="1"/>
</dbReference>
<dbReference type="Pfam" id="PF07715">
    <property type="entry name" value="Plug"/>
    <property type="match status" value="1"/>
</dbReference>
<evidence type="ECO:0000256" key="7">
    <source>
        <dbReference type="ARBA" id="ARBA00023237"/>
    </source>
</evidence>
<name>A0A0F7KRJ8_9SPHN</name>
<dbReference type="PANTHER" id="PTHR47234">
    <property type="match status" value="1"/>
</dbReference>
<dbReference type="PROSITE" id="PS52016">
    <property type="entry name" value="TONB_DEPENDENT_REC_3"/>
    <property type="match status" value="1"/>
</dbReference>
<dbReference type="InterPro" id="IPR000531">
    <property type="entry name" value="Beta-barrel_TonB"/>
</dbReference>
<dbReference type="InterPro" id="IPR012910">
    <property type="entry name" value="Plug_dom"/>
</dbReference>
<keyword evidence="10" id="KW-0675">Receptor</keyword>
<dbReference type="Pfam" id="PF00593">
    <property type="entry name" value="TonB_dep_Rec_b-barrel"/>
    <property type="match status" value="1"/>
</dbReference>
<evidence type="ECO:0000256" key="4">
    <source>
        <dbReference type="ARBA" id="ARBA00022692"/>
    </source>
</evidence>
<dbReference type="PANTHER" id="PTHR47234:SF2">
    <property type="entry name" value="TONB-DEPENDENT RECEPTOR"/>
    <property type="match status" value="1"/>
</dbReference>
<evidence type="ECO:0000313" key="10">
    <source>
        <dbReference type="EMBL" id="AKH42234.1"/>
    </source>
</evidence>
<dbReference type="EMBL" id="CP011452">
    <property type="protein sequence ID" value="AKH42234.1"/>
    <property type="molecule type" value="Genomic_DNA"/>
</dbReference>
<sequence>MRRFPGGRFRTRLMQSGATVLGVGLALGCAFPAIAQDAGEPAEDAAADSQPIIVTGSRIARSGFDSPTPLTTIGSEQIGRQGASNVADVLNEIPAFRPQSTPSTTAIFVNNIGASTADLRGLGANRTLVLIDGRRVVPATVAGGSFAPAGTVDLNMVPTSLIERAEVVTGGASAAYGSDAVAGVVNLILDTDLEGIRASAQWGKADAGDDEEWVVSLAGGTSFADGAGRFVAGVEYVDDQGTGDCYSRDWCSLSYNTVSNPFIDPANPQLGRVSPGDPATLILPNTRVATATFNGQIIAGPLRGTEFNPDGTTFQHDYGTFFGAGIFQSGGGDPQLAFYQNFPISSPSERINSFAHAEYDISDSVNLFVEGSYGRVEGSTIGAQRRDLGPRAITRDNAFLPDSVAAQMDAFSLPTILVSRIWNDIGPQLGSVKRETYRGVGGINAELGGGWSLDAYYQYGRTDYAQTGRNTTINSRMVYALDAVIDPDTDAPVCRAVLEGDAAAAGCEPLNIFGAGSPSAAAIGYVTGTATQTTRMTQHVASLAVQGDLVDLWAGPLSVASGVEFRKDSASGTADPISQALDFYTSPGSPIDGELEVWEGFVEAVLPLSSTAEINGAVRLTDYSTSGTVTTWKIGADWEPFDWLRLRATRSRDIRAPNVFELFGTPQSSFQSILDPQTGAQVLSSVLLGGNTALRPETADTWTAGIVLQPYIDTGSLRVSVDYYDIELDGAVSTLGAQVIVDRCDAGAADLCEFVTRDNDGTITRVRNFNLNLNTLITRGWDIEASYSLPLSTFSNGMDGDVSLRILSTVVDDLITVDSSGTSIDRAGMNGSPVSQPSGMPRYIINSYLTYSTDPFSAQLQLRHISGGRYNTSLVGPDEAAYDPALPNSINDNRIGAWTYVNFNASYALWRDGDRKAELFGVIHNLFDKDPPVDAPSSFGPTNNVLYDVVGRSYKVGVRVRY</sequence>
<accession>A0A0F7KRJ8</accession>
<keyword evidence="5 9" id="KW-0798">TonB box</keyword>
<dbReference type="InterPro" id="IPR036942">
    <property type="entry name" value="Beta-barrel_TonB_sf"/>
</dbReference>
<comment type="subcellular location">
    <subcellularLocation>
        <location evidence="1 8">Cell outer membrane</location>
        <topology evidence="1 8">Multi-pass membrane protein</topology>
    </subcellularLocation>
</comment>
<dbReference type="RefSeq" id="WP_082347864.1">
    <property type="nucleotide sequence ID" value="NZ_CP011452.2"/>
</dbReference>
<gene>
    <name evidence="10" type="primary">cirA_7</name>
    <name evidence="10" type="ORF">WYH_01189</name>
</gene>
<dbReference type="STRING" id="1267766.WYH_01189"/>
<dbReference type="InterPro" id="IPR037066">
    <property type="entry name" value="Plug_dom_sf"/>
</dbReference>
<keyword evidence="6 8" id="KW-0472">Membrane</keyword>
<evidence type="ECO:0000313" key="11">
    <source>
        <dbReference type="Proteomes" id="UP000034392"/>
    </source>
</evidence>
<evidence type="ECO:0000256" key="2">
    <source>
        <dbReference type="ARBA" id="ARBA00022448"/>
    </source>
</evidence>
<dbReference type="PATRIC" id="fig|1267766.3.peg.1196"/>
<evidence type="ECO:0000256" key="6">
    <source>
        <dbReference type="ARBA" id="ARBA00023136"/>
    </source>
</evidence>
<protein>
    <submittedName>
        <fullName evidence="10">Colicin I receptor</fullName>
    </submittedName>
</protein>
<keyword evidence="11" id="KW-1185">Reference proteome</keyword>
<dbReference type="OrthoDB" id="7614575at2"/>
<keyword evidence="4 8" id="KW-0812">Transmembrane</keyword>
<evidence type="ECO:0000256" key="8">
    <source>
        <dbReference type="PROSITE-ProRule" id="PRU01360"/>
    </source>
</evidence>
<evidence type="ECO:0000256" key="3">
    <source>
        <dbReference type="ARBA" id="ARBA00022452"/>
    </source>
</evidence>
<dbReference type="InterPro" id="IPR039426">
    <property type="entry name" value="TonB-dep_rcpt-like"/>
</dbReference>
<keyword evidence="2 8" id="KW-0813">Transport</keyword>
<evidence type="ECO:0000256" key="1">
    <source>
        <dbReference type="ARBA" id="ARBA00004571"/>
    </source>
</evidence>
<dbReference type="Proteomes" id="UP000034392">
    <property type="component" value="Chromosome"/>
</dbReference>
<organism evidence="10 11">
    <name type="scientific">Croceibacterium atlanticum</name>
    <dbReference type="NCBI Taxonomy" id="1267766"/>
    <lineage>
        <taxon>Bacteria</taxon>
        <taxon>Pseudomonadati</taxon>
        <taxon>Pseudomonadota</taxon>
        <taxon>Alphaproteobacteria</taxon>
        <taxon>Sphingomonadales</taxon>
        <taxon>Erythrobacteraceae</taxon>
        <taxon>Croceibacterium</taxon>
    </lineage>
</organism>
<dbReference type="Gene3D" id="2.170.130.10">
    <property type="entry name" value="TonB-dependent receptor, plug domain"/>
    <property type="match status" value="1"/>
</dbReference>
<reference evidence="10" key="1">
    <citation type="submission" date="2015-05" db="EMBL/GenBank/DDBJ databases">
        <title>The complete genome of Altererythrobacter atlanticus strain 26DY36.</title>
        <authorList>
            <person name="Wu Y.-H."/>
            <person name="Cheng H."/>
            <person name="Wu X.-W."/>
        </authorList>
    </citation>
    <scope>NUCLEOTIDE SEQUENCE [LARGE SCALE GENOMIC DNA]</scope>
    <source>
        <strain evidence="10">26DY36</strain>
    </source>
</reference>
<evidence type="ECO:0000256" key="5">
    <source>
        <dbReference type="ARBA" id="ARBA00023077"/>
    </source>
</evidence>
<dbReference type="SUPFAM" id="SSF56935">
    <property type="entry name" value="Porins"/>
    <property type="match status" value="1"/>
</dbReference>
<dbReference type="AlphaFoldDB" id="A0A0F7KRJ8"/>
<keyword evidence="3 8" id="KW-1134">Transmembrane beta strand</keyword>